<keyword evidence="7" id="KW-1185">Reference proteome</keyword>
<dbReference type="Proteomes" id="UP000028824">
    <property type="component" value="Unassembled WGS sequence"/>
</dbReference>
<protein>
    <submittedName>
        <fullName evidence="6">Glycerol acyltransferase</fullName>
    </submittedName>
</protein>
<dbReference type="AlphaFoldDB" id="A0A086XSC8"/>
<dbReference type="Pfam" id="PF01553">
    <property type="entry name" value="Acyltransferase"/>
    <property type="match status" value="1"/>
</dbReference>
<evidence type="ECO:0000313" key="6">
    <source>
        <dbReference type="EMBL" id="KFI24928.1"/>
    </source>
</evidence>
<dbReference type="CDD" id="cd07989">
    <property type="entry name" value="LPLAT_AGPAT-like"/>
    <property type="match status" value="1"/>
</dbReference>
<accession>A0A086XSC8</accession>
<evidence type="ECO:0000256" key="3">
    <source>
        <dbReference type="ARBA" id="ARBA00023315"/>
    </source>
</evidence>
<dbReference type="EMBL" id="JFZB01000031">
    <property type="protein sequence ID" value="KFI24928.1"/>
    <property type="molecule type" value="Genomic_DNA"/>
</dbReference>
<dbReference type="eggNOG" id="COG0204">
    <property type="taxonomic scope" value="Bacteria"/>
</dbReference>
<dbReference type="SUPFAM" id="SSF69593">
    <property type="entry name" value="Glycerol-3-phosphate (1)-acyltransferase"/>
    <property type="match status" value="1"/>
</dbReference>
<evidence type="ECO:0000313" key="7">
    <source>
        <dbReference type="Proteomes" id="UP000028824"/>
    </source>
</evidence>
<gene>
    <name evidence="6" type="ORF">CG50_07295</name>
</gene>
<proteinExistence type="predicted"/>
<sequence>MIVVQYLRSVLFIVQMYVLMVVMAVVMFPFALIGGRGTAIWVCRTYSRWIRVSLRWFVGLRTEIRGTVPEGDVIVASKHQSFLDILLLYSALPQGKFIMKKSLLWAPFLGWYAWLIGCIPVDRARGAAAMKAMLAAVRNPRFAGGQLIIFPQGTRVAPGVRAEYKIGAGALYRTMKLPCVPAAANVGLFWPRHGLLRKPGLAVIEFLPTIEPGMDPHRFMAELEARIEPASDALMAEAGRKA</sequence>
<keyword evidence="4" id="KW-0472">Membrane</keyword>
<dbReference type="PANTHER" id="PTHR10434:SF11">
    <property type="entry name" value="1-ACYL-SN-GLYCEROL-3-PHOSPHATE ACYLTRANSFERASE"/>
    <property type="match status" value="1"/>
</dbReference>
<reference evidence="6 7" key="1">
    <citation type="submission" date="2014-03" db="EMBL/GenBank/DDBJ databases">
        <title>Genome of Paenirhodobacter enshiensis DW2-9.</title>
        <authorList>
            <person name="Wang D."/>
            <person name="Wang G."/>
        </authorList>
    </citation>
    <scope>NUCLEOTIDE SEQUENCE [LARGE SCALE GENOMIC DNA]</scope>
    <source>
        <strain evidence="6 7">DW2-9</strain>
    </source>
</reference>
<evidence type="ECO:0000259" key="5">
    <source>
        <dbReference type="SMART" id="SM00563"/>
    </source>
</evidence>
<dbReference type="STRING" id="1105367.CG50_07295"/>
<evidence type="ECO:0000256" key="4">
    <source>
        <dbReference type="SAM" id="Phobius"/>
    </source>
</evidence>
<comment type="pathway">
    <text evidence="1">Lipid metabolism.</text>
</comment>
<feature type="transmembrane region" description="Helical" evidence="4">
    <location>
        <begin position="12"/>
        <end position="32"/>
    </location>
</feature>
<dbReference type="GO" id="GO:0006654">
    <property type="term" value="P:phosphatidic acid biosynthetic process"/>
    <property type="evidence" value="ECO:0007669"/>
    <property type="project" value="TreeGrafter"/>
</dbReference>
<evidence type="ECO:0000256" key="1">
    <source>
        <dbReference type="ARBA" id="ARBA00005189"/>
    </source>
</evidence>
<dbReference type="SMART" id="SM00563">
    <property type="entry name" value="PlsC"/>
    <property type="match status" value="1"/>
</dbReference>
<dbReference type="RefSeq" id="WP_338048282.1">
    <property type="nucleotide sequence ID" value="NZ_JFZB01000031.1"/>
</dbReference>
<keyword evidence="4" id="KW-0812">Transmembrane</keyword>
<name>A0A086XSC8_9RHOB</name>
<feature type="transmembrane region" description="Helical" evidence="4">
    <location>
        <begin position="102"/>
        <end position="121"/>
    </location>
</feature>
<organism evidence="6 7">
    <name type="scientific">Paenirhodobacter enshiensis</name>
    <dbReference type="NCBI Taxonomy" id="1105367"/>
    <lineage>
        <taxon>Bacteria</taxon>
        <taxon>Pseudomonadati</taxon>
        <taxon>Pseudomonadota</taxon>
        <taxon>Alphaproteobacteria</taxon>
        <taxon>Rhodobacterales</taxon>
        <taxon>Rhodobacter group</taxon>
        <taxon>Paenirhodobacter</taxon>
    </lineage>
</organism>
<keyword evidence="3 6" id="KW-0012">Acyltransferase</keyword>
<comment type="caution">
    <text evidence="6">The sequence shown here is derived from an EMBL/GenBank/DDBJ whole genome shotgun (WGS) entry which is preliminary data.</text>
</comment>
<keyword evidence="2 6" id="KW-0808">Transferase</keyword>
<dbReference type="InterPro" id="IPR002123">
    <property type="entry name" value="Plipid/glycerol_acylTrfase"/>
</dbReference>
<feature type="domain" description="Phospholipid/glycerol acyltransferase" evidence="5">
    <location>
        <begin position="73"/>
        <end position="187"/>
    </location>
</feature>
<evidence type="ECO:0000256" key="2">
    <source>
        <dbReference type="ARBA" id="ARBA00022679"/>
    </source>
</evidence>
<dbReference type="PANTHER" id="PTHR10434">
    <property type="entry name" value="1-ACYL-SN-GLYCEROL-3-PHOSPHATE ACYLTRANSFERASE"/>
    <property type="match status" value="1"/>
</dbReference>
<dbReference type="GO" id="GO:0003841">
    <property type="term" value="F:1-acylglycerol-3-phosphate O-acyltransferase activity"/>
    <property type="evidence" value="ECO:0007669"/>
    <property type="project" value="TreeGrafter"/>
</dbReference>
<keyword evidence="4" id="KW-1133">Transmembrane helix</keyword>